<dbReference type="InterPro" id="IPR043594">
    <property type="entry name" value="HMGL"/>
</dbReference>
<sequence length="234" mass="25724">MTNKMKKIRIVEVGPRDGLQSIPSIISTEKKIEYINRLTSAGLPEIEVTSFVSSRWVPQLADSIDVSNSITKDPAVTYTALIPNKKGLDRAIEANYSSVAVLTSTSETFSQNNTNCSISDSFNVIKSIKQSCIRHSLRVRGYISTVWQCPYEGAMKAKSVLPVIDKLLGLGISEISLGDTIGKATPDDVKQTLETILHQFHASYFALHFHDTFGHAEENIRIGLGMGITIYDSS</sequence>
<feature type="non-terminal residue" evidence="5">
    <location>
        <position position="234"/>
    </location>
</feature>
<dbReference type="SUPFAM" id="SSF51569">
    <property type="entry name" value="Aldolase"/>
    <property type="match status" value="1"/>
</dbReference>
<feature type="domain" description="Pyruvate carboxyltransferase" evidence="4">
    <location>
        <begin position="8"/>
        <end position="234"/>
    </location>
</feature>
<dbReference type="PROSITE" id="PS50991">
    <property type="entry name" value="PYR_CT"/>
    <property type="match status" value="1"/>
</dbReference>
<dbReference type="PANTHER" id="PTHR42738:SF7">
    <property type="entry name" value="HYDROXYMETHYLGLUTARYL-COA LYASE"/>
    <property type="match status" value="1"/>
</dbReference>
<dbReference type="GO" id="GO:0006552">
    <property type="term" value="P:L-leucine catabolic process"/>
    <property type="evidence" value="ECO:0007669"/>
    <property type="project" value="TreeGrafter"/>
</dbReference>
<dbReference type="CDD" id="cd07938">
    <property type="entry name" value="DRE_TIM_HMGL"/>
    <property type="match status" value="1"/>
</dbReference>
<evidence type="ECO:0000256" key="1">
    <source>
        <dbReference type="ARBA" id="ARBA00009405"/>
    </source>
</evidence>
<name>A0A381XY68_9ZZZZ</name>
<dbReference type="GO" id="GO:0046951">
    <property type="term" value="P:ketone body biosynthetic process"/>
    <property type="evidence" value="ECO:0007669"/>
    <property type="project" value="TreeGrafter"/>
</dbReference>
<dbReference type="EMBL" id="UINC01016718">
    <property type="protein sequence ID" value="SVA69402.1"/>
    <property type="molecule type" value="Genomic_DNA"/>
</dbReference>
<dbReference type="AlphaFoldDB" id="A0A381XY68"/>
<proteinExistence type="inferred from homology"/>
<comment type="similarity">
    <text evidence="1">Belongs to the HMG-CoA lyase family.</text>
</comment>
<gene>
    <name evidence="5" type="ORF">METZ01_LOCUS122256</name>
</gene>
<dbReference type="Pfam" id="PF00682">
    <property type="entry name" value="HMGL-like"/>
    <property type="match status" value="1"/>
</dbReference>
<dbReference type="InterPro" id="IPR000891">
    <property type="entry name" value="PYR_CT"/>
</dbReference>
<dbReference type="InterPro" id="IPR013785">
    <property type="entry name" value="Aldolase_TIM"/>
</dbReference>
<organism evidence="5">
    <name type="scientific">marine metagenome</name>
    <dbReference type="NCBI Taxonomy" id="408172"/>
    <lineage>
        <taxon>unclassified sequences</taxon>
        <taxon>metagenomes</taxon>
        <taxon>ecological metagenomes</taxon>
    </lineage>
</organism>
<evidence type="ECO:0000313" key="5">
    <source>
        <dbReference type="EMBL" id="SVA69402.1"/>
    </source>
</evidence>
<dbReference type="PANTHER" id="PTHR42738">
    <property type="entry name" value="HYDROXYMETHYLGLUTARYL-COA LYASE"/>
    <property type="match status" value="1"/>
</dbReference>
<keyword evidence="2" id="KW-0479">Metal-binding</keyword>
<dbReference type="GO" id="GO:0046872">
    <property type="term" value="F:metal ion binding"/>
    <property type="evidence" value="ECO:0007669"/>
    <property type="project" value="UniProtKB-KW"/>
</dbReference>
<protein>
    <recommendedName>
        <fullName evidence="4">Pyruvate carboxyltransferase domain-containing protein</fullName>
    </recommendedName>
</protein>
<dbReference type="NCBIfam" id="NF004283">
    <property type="entry name" value="PRK05692.1"/>
    <property type="match status" value="1"/>
</dbReference>
<dbReference type="Gene3D" id="3.20.20.70">
    <property type="entry name" value="Aldolase class I"/>
    <property type="match status" value="1"/>
</dbReference>
<accession>A0A381XY68</accession>
<dbReference type="GO" id="GO:0004419">
    <property type="term" value="F:hydroxymethylglutaryl-CoA lyase activity"/>
    <property type="evidence" value="ECO:0007669"/>
    <property type="project" value="TreeGrafter"/>
</dbReference>
<evidence type="ECO:0000256" key="2">
    <source>
        <dbReference type="ARBA" id="ARBA00022723"/>
    </source>
</evidence>
<keyword evidence="3" id="KW-0456">Lyase</keyword>
<reference evidence="5" key="1">
    <citation type="submission" date="2018-05" db="EMBL/GenBank/DDBJ databases">
        <authorList>
            <person name="Lanie J.A."/>
            <person name="Ng W.-L."/>
            <person name="Kazmierczak K.M."/>
            <person name="Andrzejewski T.M."/>
            <person name="Davidsen T.M."/>
            <person name="Wayne K.J."/>
            <person name="Tettelin H."/>
            <person name="Glass J.I."/>
            <person name="Rusch D."/>
            <person name="Podicherti R."/>
            <person name="Tsui H.-C.T."/>
            <person name="Winkler M.E."/>
        </authorList>
    </citation>
    <scope>NUCLEOTIDE SEQUENCE</scope>
</reference>
<evidence type="ECO:0000256" key="3">
    <source>
        <dbReference type="ARBA" id="ARBA00023239"/>
    </source>
</evidence>
<evidence type="ECO:0000259" key="4">
    <source>
        <dbReference type="PROSITE" id="PS50991"/>
    </source>
</evidence>